<reference evidence="2 3" key="1">
    <citation type="journal article" date="2005" name="Int. J. Syst. Evol. Microbiol.">
        <title>Halobacillus yeomjeoni sp. nov., isolated from a marine solar saltern in Korea.</title>
        <authorList>
            <person name="Yoon J.H."/>
            <person name="Kang S.J."/>
            <person name="Lee C.H."/>
            <person name="Oh H.W."/>
            <person name="Oh T.K."/>
        </authorList>
    </citation>
    <scope>NUCLEOTIDE SEQUENCE [LARGE SCALE GENOMIC DNA]</scope>
    <source>
        <strain evidence="2 3">KCTC 3957</strain>
    </source>
</reference>
<sequence>MQVLGCLGWIVLIYFLISLGITEGGRTIILLLFLGGFISIIIHWITSSKDRQEEPKNEYRFLMSTISLGKEYKDEVVIDYDAKKLRIPDAFAINFGNVKQIFKSKKNGHPLISIRYWDERLNEHTIKLLLPNDQSLSSKNNEAIGMLEQISKSVGGEVGPSVNDEEMQPFHTHLIRIAQQLQPLTKYEMKKLSDSLFSSDAAQALPGKYTLFCLNEKDGEYERRSVTAKRGIEYRSREYDATILLLHTFNNFYIVNEIQEEDKEFHKCLYDYKNDQWFHDGPWRAEVQAMVIFLSEQIKEELDLKSHDKLRDEENILYGKIIEDNQKMGEKYNERHYKDLNKL</sequence>
<dbReference type="EMBL" id="JADZSC010000001">
    <property type="protein sequence ID" value="MBH0228840.1"/>
    <property type="molecule type" value="Genomic_DNA"/>
</dbReference>
<comment type="caution">
    <text evidence="2">The sequence shown here is derived from an EMBL/GenBank/DDBJ whole genome shotgun (WGS) entry which is preliminary data.</text>
</comment>
<dbReference type="AlphaFoldDB" id="A0A931MTX0"/>
<dbReference type="RefSeq" id="WP_197315484.1">
    <property type="nucleotide sequence ID" value="NZ_JADZSC010000001.1"/>
</dbReference>
<evidence type="ECO:0000313" key="2">
    <source>
        <dbReference type="EMBL" id="MBH0228840.1"/>
    </source>
</evidence>
<keyword evidence="1" id="KW-0472">Membrane</keyword>
<gene>
    <name evidence="2" type="ORF">H0267_01330</name>
</gene>
<organism evidence="2 3">
    <name type="scientific">Halobacillus yeomjeoni</name>
    <dbReference type="NCBI Taxonomy" id="311194"/>
    <lineage>
        <taxon>Bacteria</taxon>
        <taxon>Bacillati</taxon>
        <taxon>Bacillota</taxon>
        <taxon>Bacilli</taxon>
        <taxon>Bacillales</taxon>
        <taxon>Bacillaceae</taxon>
        <taxon>Halobacillus</taxon>
    </lineage>
</organism>
<protein>
    <submittedName>
        <fullName evidence="2">Uncharacterized protein</fullName>
    </submittedName>
</protein>
<keyword evidence="3" id="KW-1185">Reference proteome</keyword>
<proteinExistence type="predicted"/>
<keyword evidence="1" id="KW-0812">Transmembrane</keyword>
<feature type="transmembrane region" description="Helical" evidence="1">
    <location>
        <begin position="28"/>
        <end position="46"/>
    </location>
</feature>
<evidence type="ECO:0000313" key="3">
    <source>
        <dbReference type="Proteomes" id="UP000614490"/>
    </source>
</evidence>
<accession>A0A931MTX0</accession>
<dbReference type="Proteomes" id="UP000614490">
    <property type="component" value="Unassembled WGS sequence"/>
</dbReference>
<keyword evidence="1" id="KW-1133">Transmembrane helix</keyword>
<name>A0A931MTX0_9BACI</name>
<evidence type="ECO:0000256" key="1">
    <source>
        <dbReference type="SAM" id="Phobius"/>
    </source>
</evidence>